<dbReference type="EMBL" id="LK052937">
    <property type="protein sequence ID" value="CDR37378.1"/>
    <property type="molecule type" value="Genomic_DNA"/>
</dbReference>
<keyword evidence="9" id="KW-0732">Signal</keyword>
<dbReference type="PRINTS" id="PR00792">
    <property type="entry name" value="PEPSIN"/>
</dbReference>
<keyword evidence="3 6" id="KW-0064">Aspartyl protease</keyword>
<feature type="region of interest" description="Disordered" evidence="7">
    <location>
        <begin position="38"/>
        <end position="59"/>
    </location>
</feature>
<dbReference type="GO" id="GO:0006508">
    <property type="term" value="P:proteolysis"/>
    <property type="evidence" value="ECO:0007669"/>
    <property type="project" value="UniProtKB-KW"/>
</dbReference>
<dbReference type="InterPro" id="IPR033121">
    <property type="entry name" value="PEPTIDASE_A1"/>
</dbReference>
<evidence type="ECO:0000256" key="5">
    <source>
        <dbReference type="PIRSR" id="PIRSR601461-1"/>
    </source>
</evidence>
<keyword evidence="8" id="KW-0472">Membrane</keyword>
<dbReference type="SUPFAM" id="SSF50630">
    <property type="entry name" value="Acid proteases"/>
    <property type="match status" value="1"/>
</dbReference>
<feature type="active site" evidence="5">
    <location>
        <position position="444"/>
    </location>
</feature>
<evidence type="ECO:0000256" key="2">
    <source>
        <dbReference type="ARBA" id="ARBA00022670"/>
    </source>
</evidence>
<feature type="chain" id="PRO_5001593931" evidence="9">
    <location>
        <begin position="27"/>
        <end position="666"/>
    </location>
</feature>
<comment type="similarity">
    <text evidence="1 6">Belongs to the peptidase A1 family.</text>
</comment>
<name>A0A061AII1_RHOTO</name>
<feature type="compositionally biased region" description="Low complexity" evidence="7">
    <location>
        <begin position="166"/>
        <end position="207"/>
    </location>
</feature>
<accession>A0A061AII1</accession>
<gene>
    <name evidence="11" type="ORF">RHTO0S_02e14092g</name>
</gene>
<feature type="region of interest" description="Disordered" evidence="7">
    <location>
        <begin position="151"/>
        <end position="212"/>
    </location>
</feature>
<evidence type="ECO:0000256" key="8">
    <source>
        <dbReference type="SAM" id="Phobius"/>
    </source>
</evidence>
<evidence type="ECO:0000256" key="1">
    <source>
        <dbReference type="ARBA" id="ARBA00007447"/>
    </source>
</evidence>
<dbReference type="Pfam" id="PF00026">
    <property type="entry name" value="Asp"/>
    <property type="match status" value="1"/>
</dbReference>
<dbReference type="PANTHER" id="PTHR47966">
    <property type="entry name" value="BETA-SITE APP-CLEAVING ENZYME, ISOFORM A-RELATED"/>
    <property type="match status" value="1"/>
</dbReference>
<evidence type="ECO:0000259" key="10">
    <source>
        <dbReference type="PROSITE" id="PS51767"/>
    </source>
</evidence>
<evidence type="ECO:0000256" key="6">
    <source>
        <dbReference type="RuleBase" id="RU000454"/>
    </source>
</evidence>
<dbReference type="PANTHER" id="PTHR47966:SF6">
    <property type="entry name" value="PEPTIDASE A1 DOMAIN-CONTAINING PROTEIN"/>
    <property type="match status" value="1"/>
</dbReference>
<dbReference type="MEROPS" id="A01.078"/>
<keyword evidence="8" id="KW-0812">Transmembrane</keyword>
<dbReference type="InterPro" id="IPR021109">
    <property type="entry name" value="Peptidase_aspartic_dom_sf"/>
</dbReference>
<feature type="region of interest" description="Disordered" evidence="7">
    <location>
        <begin position="577"/>
        <end position="609"/>
    </location>
</feature>
<dbReference type="GO" id="GO:0004190">
    <property type="term" value="F:aspartic-type endopeptidase activity"/>
    <property type="evidence" value="ECO:0007669"/>
    <property type="project" value="UniProtKB-KW"/>
</dbReference>
<dbReference type="Gene3D" id="2.40.70.10">
    <property type="entry name" value="Acid Proteases"/>
    <property type="match status" value="2"/>
</dbReference>
<protein>
    <submittedName>
        <fullName evidence="11">RHTO0S02e14092g1_1</fullName>
    </submittedName>
</protein>
<keyword evidence="4 6" id="KW-0378">Hydrolase</keyword>
<evidence type="ECO:0000256" key="4">
    <source>
        <dbReference type="ARBA" id="ARBA00022801"/>
    </source>
</evidence>
<feature type="active site" evidence="5">
    <location>
        <position position="244"/>
    </location>
</feature>
<evidence type="ECO:0000313" key="11">
    <source>
        <dbReference type="EMBL" id="CDR37378.1"/>
    </source>
</evidence>
<dbReference type="CDD" id="cd05471">
    <property type="entry name" value="pepsin_like"/>
    <property type="match status" value="1"/>
</dbReference>
<dbReference type="InterPro" id="IPR001969">
    <property type="entry name" value="Aspartic_peptidase_AS"/>
</dbReference>
<sequence>MVPPPAHPLAVLLAASAALLSNLAAAAAPPPPPALPVATAAPTTYSPPPAPSTNAQGGVHIPLLRRNGHLARRAASDDELREILRGWAVREKGRLLGKYGSSEERLRKRAVDGQRSVRREEAVLDLDERDADDEGVEASRRRRRRVRAIEERQLGAPGGGALGSHTALSTAGVGGSSAASSLSGSGLGSVTQTSSTTHTAPTSLPTPSNAPVGEVRLLNYDADLSYYAPVGIGVPAQYMNCILDTGSADLWVASEELCASSSGCPSSVPLYNTSLSTTQKDMNTSFLVKYGSGSAQGEIVQDYVSFGGYNVSNQAFAVVDSVSRDLLGGDIGGLMGLGWQPLAASGVTPFWQNLYQAPALPFPGFGVSLTRFVNVTNASAIEPGGSLTFGYLNASLYSSEINYVPIPSGMESFWVVRMDQVAVNGTNVTSWATQQGQGQFVAIDTGTTLIGGPKDVVQAIYAQVQGAKAATGAYSGYYSYPCRQNVTVGLTFGNVTYNMSTADFNLGPFGIDSTTDQATCLGAFFDLSFGSNSRISWVIGAAFLKNVYSVFRASPPSVGFALPPNSTLIRYPSWPSNSSDPAHDGNLTAPPGGIYGPSGTIGGDASTGSPSVRTTLVAANTVTTAVQAGGGTGRTSSGAVRRTLVEWAAVGGTAAALVVGVAIVAV</sequence>
<dbReference type="PROSITE" id="PS00141">
    <property type="entry name" value="ASP_PROTEASE"/>
    <property type="match status" value="1"/>
</dbReference>
<evidence type="ECO:0000256" key="9">
    <source>
        <dbReference type="SAM" id="SignalP"/>
    </source>
</evidence>
<feature type="transmembrane region" description="Helical" evidence="8">
    <location>
        <begin position="644"/>
        <end position="665"/>
    </location>
</feature>
<feature type="signal peptide" evidence="9">
    <location>
        <begin position="1"/>
        <end position="26"/>
    </location>
</feature>
<dbReference type="InterPro" id="IPR034164">
    <property type="entry name" value="Pepsin-like_dom"/>
</dbReference>
<evidence type="ECO:0000256" key="7">
    <source>
        <dbReference type="SAM" id="MobiDB-lite"/>
    </source>
</evidence>
<organism evidence="11">
    <name type="scientific">Rhodotorula toruloides</name>
    <name type="common">Yeast</name>
    <name type="synonym">Rhodosporidium toruloides</name>
    <dbReference type="NCBI Taxonomy" id="5286"/>
    <lineage>
        <taxon>Eukaryota</taxon>
        <taxon>Fungi</taxon>
        <taxon>Dikarya</taxon>
        <taxon>Basidiomycota</taxon>
        <taxon>Pucciniomycotina</taxon>
        <taxon>Microbotryomycetes</taxon>
        <taxon>Sporidiobolales</taxon>
        <taxon>Sporidiobolaceae</taxon>
        <taxon>Rhodotorula</taxon>
    </lineage>
</organism>
<keyword evidence="2 6" id="KW-0645">Protease</keyword>
<feature type="domain" description="Peptidase A1" evidence="10">
    <location>
        <begin position="226"/>
        <end position="561"/>
    </location>
</feature>
<keyword evidence="8" id="KW-1133">Transmembrane helix</keyword>
<dbReference type="FunFam" id="2.40.70.10:FF:000115">
    <property type="entry name" value="Lysosomal aspartic protease"/>
    <property type="match status" value="1"/>
</dbReference>
<dbReference type="AlphaFoldDB" id="A0A061AII1"/>
<reference evidence="11" key="1">
    <citation type="journal article" date="2014" name="Genome Announc.">
        <title>Draft genome sequence of Rhodosporidium toruloides CECT1137, an oleaginous yeast of biotechnological interest.</title>
        <authorList>
            <person name="Morin N."/>
            <person name="Calcas X."/>
            <person name="Devillers H."/>
            <person name="Durrens P."/>
            <person name="Sherman D.J."/>
            <person name="Nicaud J.-M."/>
            <person name="Neuveglise C."/>
        </authorList>
    </citation>
    <scope>NUCLEOTIDE SEQUENCE</scope>
    <source>
        <strain evidence="11">CECT1137</strain>
    </source>
</reference>
<feature type="compositionally biased region" description="Gly residues" evidence="7">
    <location>
        <begin position="593"/>
        <end position="602"/>
    </location>
</feature>
<proteinExistence type="inferred from homology"/>
<evidence type="ECO:0000256" key="3">
    <source>
        <dbReference type="ARBA" id="ARBA00022750"/>
    </source>
</evidence>
<dbReference type="PROSITE" id="PS51767">
    <property type="entry name" value="PEPTIDASE_A1"/>
    <property type="match status" value="1"/>
</dbReference>
<dbReference type="OrthoDB" id="771136at2759"/>
<dbReference type="InterPro" id="IPR001461">
    <property type="entry name" value="Aspartic_peptidase_A1"/>
</dbReference>